<accession>A0A0F9GIR6</accession>
<feature type="region of interest" description="Disordered" evidence="1">
    <location>
        <begin position="292"/>
        <end position="319"/>
    </location>
</feature>
<sequence>RLIALHNLDAPWNPSHIEQRDGRGERQGNTNSEIEIIRYTTEGSFDGYRWQTLARKARFIAQIVRAEVTSRTIEDVDGREFTFAEVMAITTGNPLVMEKAQVDNDVLRLSELSRQHTNRQFEMRRDLATLPERIETREEARDNAKADQKTIVDTSGKKFTITLQGQTYTKRPEAGKALMDIVIKLELGAASKQVGNFAGFPLSGRWALGAARFSIEGKNSYDTAVQLGSTDAGAIQAVEYLPSRIGTRMKWAEEQVAEFTQREKELKELVGKSFDQQEQLDKLLARQVKIDNALDLDKPPPNEILGDDDPNAPEEEQPQAPEFMRIDSEAVEPGDPSPKRLSEVKLEESLSKPPGFAMPSEAYGASLFDLARGLETPARYKHLRNAYGRFQPRGAEGEIELMDVNDMFGLAHEVGHVLDYRLSNDVFPSSIKARFGHHVPSGITEEALRAELAMVAQMMRPVPGNQLPKYRRKHTELMADYYSLYLLNPDEAASIAPNVTEAFQGRLSTKPKVQGPLQVVFQQLAEAGPAVTVPEIRPVGQPTSLIPDDIEGGYTEAGKALAKAVPRTYRLRKAEAGKRAQRWSKALSDEELENVGAAAENIGNLRTGMTAEEVQDGLTPAQWKVLREYRHSQELLRQTLNEFLRDIHGDDYVAYVEDYLLHVYVRDRQMARKYASRWARKVPSAKARRFPTLQEAVEEGFTPLTQNVADLHKLWAEINWRGAINQRFVFELKGMVNEDGLPVLMKPKDAPADWPIVDHPAIRRVYARKLPSGAVELWHGGAAVDPEVYKATRQVFEEPFRGKIVRTVEMFNAFAKKAALSFSLFHHWALTESAQGALARVWNPLRGLVLIERNLRGGIPLGFGVRVTTPHREGLRLME</sequence>
<feature type="compositionally biased region" description="Acidic residues" evidence="1">
    <location>
        <begin position="305"/>
        <end position="317"/>
    </location>
</feature>
<dbReference type="AlphaFoldDB" id="A0A0F9GIR6"/>
<protein>
    <recommendedName>
        <fullName evidence="3">Helicase C-terminal domain-containing protein</fullName>
    </recommendedName>
</protein>
<comment type="caution">
    <text evidence="2">The sequence shown here is derived from an EMBL/GenBank/DDBJ whole genome shotgun (WGS) entry which is preliminary data.</text>
</comment>
<gene>
    <name evidence="2" type="ORF">LCGC14_1821560</name>
</gene>
<evidence type="ECO:0000256" key="1">
    <source>
        <dbReference type="SAM" id="MobiDB-lite"/>
    </source>
</evidence>
<dbReference type="SUPFAM" id="SSF52540">
    <property type="entry name" value="P-loop containing nucleoside triphosphate hydrolases"/>
    <property type="match status" value="1"/>
</dbReference>
<dbReference type="EMBL" id="LAZR01017845">
    <property type="protein sequence ID" value="KKL98724.1"/>
    <property type="molecule type" value="Genomic_DNA"/>
</dbReference>
<name>A0A0F9GIR6_9ZZZZ</name>
<feature type="non-terminal residue" evidence="2">
    <location>
        <position position="1"/>
    </location>
</feature>
<proteinExistence type="predicted"/>
<dbReference type="InterPro" id="IPR027417">
    <property type="entry name" value="P-loop_NTPase"/>
</dbReference>
<evidence type="ECO:0000313" key="2">
    <source>
        <dbReference type="EMBL" id="KKL98724.1"/>
    </source>
</evidence>
<reference evidence="2" key="1">
    <citation type="journal article" date="2015" name="Nature">
        <title>Complex archaea that bridge the gap between prokaryotes and eukaryotes.</title>
        <authorList>
            <person name="Spang A."/>
            <person name="Saw J.H."/>
            <person name="Jorgensen S.L."/>
            <person name="Zaremba-Niedzwiedzka K."/>
            <person name="Martijn J."/>
            <person name="Lind A.E."/>
            <person name="van Eijk R."/>
            <person name="Schleper C."/>
            <person name="Guy L."/>
            <person name="Ettema T.J."/>
        </authorList>
    </citation>
    <scope>NUCLEOTIDE SEQUENCE</scope>
</reference>
<dbReference type="Gene3D" id="3.40.50.300">
    <property type="entry name" value="P-loop containing nucleotide triphosphate hydrolases"/>
    <property type="match status" value="1"/>
</dbReference>
<feature type="non-terminal residue" evidence="2">
    <location>
        <position position="879"/>
    </location>
</feature>
<organism evidence="2">
    <name type="scientific">marine sediment metagenome</name>
    <dbReference type="NCBI Taxonomy" id="412755"/>
    <lineage>
        <taxon>unclassified sequences</taxon>
        <taxon>metagenomes</taxon>
        <taxon>ecological metagenomes</taxon>
    </lineage>
</organism>
<evidence type="ECO:0008006" key="3">
    <source>
        <dbReference type="Google" id="ProtNLM"/>
    </source>
</evidence>